<comment type="similarity">
    <text evidence="1 2">Belongs to the serpin family.</text>
</comment>
<dbReference type="PANTHER" id="PTHR11461">
    <property type="entry name" value="SERINE PROTEASE INHIBITOR, SERPIN"/>
    <property type="match status" value="1"/>
</dbReference>
<evidence type="ECO:0000313" key="5">
    <source>
        <dbReference type="Proteomes" id="UP001237642"/>
    </source>
</evidence>
<dbReference type="EMBL" id="JAUIZM010000002">
    <property type="protein sequence ID" value="KAK1395727.1"/>
    <property type="molecule type" value="Genomic_DNA"/>
</dbReference>
<accession>A0AAD8J4C1</accession>
<gene>
    <name evidence="4" type="ORF">POM88_005590</name>
</gene>
<sequence length="379" mass="43133">MAQRNPNLLREFGWTTKKSLENQADVSLTLANWFQWQNPTRASLFLKATSVDELNYIYSHIVHLIFANGSLPGGPSLSIANFVWLEQSLFLKPSFKQVLDTIYKASCQQVDFMNKAEEVRNLVNSWVETQTRSLVKQILPPDSVDSDTKLILANAIYFKGEWSCEFDASRTRNFDFHLLNGYSIQVPFMTRNEKRQLSAFDGFKVLKLPYKQGGNQSRAEPSFSMYIYLPNSKYGLPALVERAGSEPGFLDRYIPYQEINAGMFWIPKFKFEYEIELSGVLESLELVLPFKPEAGFREMVGCYPLVVSKIFHKSFIEVDESGTEAAAATVAVMGYGCCATRVQEFRIDFVADHPFLYVIREDQTGIVQFIGQVLNPSTT</sequence>
<dbReference type="AlphaFoldDB" id="A0AAD8J4C1"/>
<dbReference type="Gene3D" id="3.30.497.10">
    <property type="entry name" value="Antithrombin, subunit I, domain 2"/>
    <property type="match status" value="1"/>
</dbReference>
<dbReference type="InterPro" id="IPR036186">
    <property type="entry name" value="Serpin_sf"/>
</dbReference>
<protein>
    <submittedName>
        <fullName evidence="4">Serpin-ZX</fullName>
    </submittedName>
</protein>
<evidence type="ECO:0000256" key="1">
    <source>
        <dbReference type="ARBA" id="ARBA00009500"/>
    </source>
</evidence>
<dbReference type="InterPro" id="IPR042178">
    <property type="entry name" value="Serpin_sf_1"/>
</dbReference>
<dbReference type="InterPro" id="IPR000215">
    <property type="entry name" value="Serpin_fam"/>
</dbReference>
<dbReference type="SUPFAM" id="SSF56574">
    <property type="entry name" value="Serpins"/>
    <property type="match status" value="1"/>
</dbReference>
<keyword evidence="5" id="KW-1185">Reference proteome</keyword>
<reference evidence="4" key="2">
    <citation type="submission" date="2023-05" db="EMBL/GenBank/DDBJ databases">
        <authorList>
            <person name="Schelkunov M.I."/>
        </authorList>
    </citation>
    <scope>NUCLEOTIDE SEQUENCE</scope>
    <source>
        <strain evidence="4">Hsosn_3</strain>
        <tissue evidence="4">Leaf</tissue>
    </source>
</reference>
<dbReference type="PROSITE" id="PS00284">
    <property type="entry name" value="SERPIN"/>
    <property type="match status" value="1"/>
</dbReference>
<organism evidence="4 5">
    <name type="scientific">Heracleum sosnowskyi</name>
    <dbReference type="NCBI Taxonomy" id="360622"/>
    <lineage>
        <taxon>Eukaryota</taxon>
        <taxon>Viridiplantae</taxon>
        <taxon>Streptophyta</taxon>
        <taxon>Embryophyta</taxon>
        <taxon>Tracheophyta</taxon>
        <taxon>Spermatophyta</taxon>
        <taxon>Magnoliopsida</taxon>
        <taxon>eudicotyledons</taxon>
        <taxon>Gunneridae</taxon>
        <taxon>Pentapetalae</taxon>
        <taxon>asterids</taxon>
        <taxon>campanulids</taxon>
        <taxon>Apiales</taxon>
        <taxon>Apiaceae</taxon>
        <taxon>Apioideae</taxon>
        <taxon>apioid superclade</taxon>
        <taxon>Tordylieae</taxon>
        <taxon>Tordyliinae</taxon>
        <taxon>Heracleum</taxon>
    </lineage>
</organism>
<feature type="domain" description="Serpin" evidence="3">
    <location>
        <begin position="18"/>
        <end position="376"/>
    </location>
</feature>
<dbReference type="Pfam" id="PF00079">
    <property type="entry name" value="Serpin"/>
    <property type="match status" value="1"/>
</dbReference>
<dbReference type="SMART" id="SM00093">
    <property type="entry name" value="SERPIN"/>
    <property type="match status" value="1"/>
</dbReference>
<comment type="caution">
    <text evidence="4">The sequence shown here is derived from an EMBL/GenBank/DDBJ whole genome shotgun (WGS) entry which is preliminary data.</text>
</comment>
<name>A0AAD8J4C1_9APIA</name>
<evidence type="ECO:0000256" key="2">
    <source>
        <dbReference type="RuleBase" id="RU000411"/>
    </source>
</evidence>
<evidence type="ECO:0000259" key="3">
    <source>
        <dbReference type="SMART" id="SM00093"/>
    </source>
</evidence>
<dbReference type="InterPro" id="IPR023796">
    <property type="entry name" value="Serpin_dom"/>
</dbReference>
<dbReference type="PANTHER" id="PTHR11461:SF315">
    <property type="entry name" value="SERPIN-Z3-LIKE"/>
    <property type="match status" value="1"/>
</dbReference>
<evidence type="ECO:0000313" key="4">
    <source>
        <dbReference type="EMBL" id="KAK1395727.1"/>
    </source>
</evidence>
<dbReference type="GO" id="GO:0004867">
    <property type="term" value="F:serine-type endopeptidase inhibitor activity"/>
    <property type="evidence" value="ECO:0007669"/>
    <property type="project" value="InterPro"/>
</dbReference>
<dbReference type="CDD" id="cd02043">
    <property type="entry name" value="serpinP_plants"/>
    <property type="match status" value="1"/>
</dbReference>
<dbReference type="InterPro" id="IPR042185">
    <property type="entry name" value="Serpin_sf_2"/>
</dbReference>
<dbReference type="InterPro" id="IPR023795">
    <property type="entry name" value="Serpin_CS"/>
</dbReference>
<reference evidence="4" key="1">
    <citation type="submission" date="2023-02" db="EMBL/GenBank/DDBJ databases">
        <title>Genome of toxic invasive species Heracleum sosnowskyi carries increased number of genes despite the absence of recent whole-genome duplications.</title>
        <authorList>
            <person name="Schelkunov M."/>
            <person name="Shtratnikova V."/>
            <person name="Makarenko M."/>
            <person name="Klepikova A."/>
            <person name="Omelchenko D."/>
            <person name="Novikova G."/>
            <person name="Obukhova E."/>
            <person name="Bogdanov V."/>
            <person name="Penin A."/>
            <person name="Logacheva M."/>
        </authorList>
    </citation>
    <scope>NUCLEOTIDE SEQUENCE</scope>
    <source>
        <strain evidence="4">Hsosn_3</strain>
        <tissue evidence="4">Leaf</tissue>
    </source>
</reference>
<dbReference type="GO" id="GO:0005615">
    <property type="term" value="C:extracellular space"/>
    <property type="evidence" value="ECO:0007669"/>
    <property type="project" value="InterPro"/>
</dbReference>
<dbReference type="Proteomes" id="UP001237642">
    <property type="component" value="Unassembled WGS sequence"/>
</dbReference>
<dbReference type="Gene3D" id="2.30.39.10">
    <property type="entry name" value="Alpha-1-antitrypsin, domain 1"/>
    <property type="match status" value="1"/>
</dbReference>
<proteinExistence type="inferred from homology"/>